<dbReference type="STRING" id="123214.PERMA_1702"/>
<dbReference type="PaxDb" id="123214-PERMA_1702"/>
<accession>C0QS20</accession>
<dbReference type="KEGG" id="pmx:PERMA_1702"/>
<dbReference type="Pfam" id="PF12966">
    <property type="entry name" value="AtpR"/>
    <property type="match status" value="1"/>
</dbReference>
<feature type="transmembrane region" description="Helical" evidence="1">
    <location>
        <begin position="6"/>
        <end position="25"/>
    </location>
</feature>
<keyword evidence="1" id="KW-0812">Transmembrane</keyword>
<organism evidence="2 3">
    <name type="scientific">Persephonella marina (strain DSM 14350 / EX-H1)</name>
    <dbReference type="NCBI Taxonomy" id="123214"/>
    <lineage>
        <taxon>Bacteria</taxon>
        <taxon>Pseudomonadati</taxon>
        <taxon>Aquificota</taxon>
        <taxon>Aquificia</taxon>
        <taxon>Aquificales</taxon>
        <taxon>Hydrogenothermaceae</taxon>
        <taxon>Persephonella</taxon>
    </lineage>
</organism>
<protein>
    <submittedName>
        <fullName evidence="2">Uncharacterized protein</fullName>
    </submittedName>
</protein>
<evidence type="ECO:0000313" key="2">
    <source>
        <dbReference type="EMBL" id="ACO03353.1"/>
    </source>
</evidence>
<keyword evidence="1" id="KW-0472">Membrane</keyword>
<dbReference type="InterPro" id="IPR017581">
    <property type="entry name" value="AtpR-like"/>
</dbReference>
<dbReference type="RefSeq" id="WP_012675592.1">
    <property type="nucleotide sequence ID" value="NC_012440.1"/>
</dbReference>
<reference evidence="2 3" key="1">
    <citation type="journal article" date="2009" name="J. Bacteriol.">
        <title>Complete and draft genome sequences of six members of the Aquificales.</title>
        <authorList>
            <person name="Reysenbach A.L."/>
            <person name="Hamamura N."/>
            <person name="Podar M."/>
            <person name="Griffiths E."/>
            <person name="Ferreira S."/>
            <person name="Hochstein R."/>
            <person name="Heidelberg J."/>
            <person name="Johnson J."/>
            <person name="Mead D."/>
            <person name="Pohorille A."/>
            <person name="Sarmiento M."/>
            <person name="Schweighofer K."/>
            <person name="Seshadri R."/>
            <person name="Voytek M.A."/>
        </authorList>
    </citation>
    <scope>NUCLEOTIDE SEQUENCE [LARGE SCALE GENOMIC DNA]</scope>
    <source>
        <strain evidence="3">DSM 14350 / EX-H1</strain>
    </source>
</reference>
<name>C0QS20_PERMH</name>
<dbReference type="HOGENOM" id="CLU_2509793_0_0_0"/>
<proteinExistence type="predicted"/>
<evidence type="ECO:0000313" key="3">
    <source>
        <dbReference type="Proteomes" id="UP000001366"/>
    </source>
</evidence>
<sequence>MKIIVYALLFFLGYLCGILFFNHLFKSSKEAILKKKRSTGFFRRFIPFSVVAVAVAYFFKIGILFFLLGFYLSRLTFTRLLTDLK</sequence>
<keyword evidence="3" id="KW-1185">Reference proteome</keyword>
<gene>
    <name evidence="2" type="ordered locus">PERMA_1702</name>
</gene>
<keyword evidence="1" id="KW-1133">Transmembrane helix</keyword>
<feature type="transmembrane region" description="Helical" evidence="1">
    <location>
        <begin position="45"/>
        <end position="72"/>
    </location>
</feature>
<dbReference type="EMBL" id="CP001230">
    <property type="protein sequence ID" value="ACO03353.1"/>
    <property type="molecule type" value="Genomic_DNA"/>
</dbReference>
<dbReference type="AlphaFoldDB" id="C0QS20"/>
<dbReference type="Proteomes" id="UP000001366">
    <property type="component" value="Chromosome"/>
</dbReference>
<evidence type="ECO:0000256" key="1">
    <source>
        <dbReference type="SAM" id="Phobius"/>
    </source>
</evidence>